<organism evidence="1 2">
    <name type="scientific">Methanimicrococcus blatticola</name>
    <dbReference type="NCBI Taxonomy" id="91560"/>
    <lineage>
        <taxon>Archaea</taxon>
        <taxon>Methanobacteriati</taxon>
        <taxon>Methanobacteriota</taxon>
        <taxon>Stenosarchaea group</taxon>
        <taxon>Methanomicrobia</taxon>
        <taxon>Methanosarcinales</taxon>
        <taxon>Methanosarcinaceae</taxon>
        <taxon>Methanimicrococcus</taxon>
    </lineage>
</organism>
<keyword evidence="2" id="KW-1185">Reference proteome</keyword>
<dbReference type="EMBL" id="SNYS01000007">
    <property type="protein sequence ID" value="TDQ69551.1"/>
    <property type="molecule type" value="Genomic_DNA"/>
</dbReference>
<sequence>MEHEHGPDCCCGESNTLTIEFDDDTSVECEILGTFEANGKEYIALLKQDGSEDILIYGFKEHEDDVELIDIEDEEEFQKAADVLDELLDDES</sequence>
<accession>A0A484F4R1</accession>
<dbReference type="InterPro" id="IPR009711">
    <property type="entry name" value="UPF0473"/>
</dbReference>
<dbReference type="RefSeq" id="WP_133517343.1">
    <property type="nucleotide sequence ID" value="NZ_JAHDUW010000002.1"/>
</dbReference>
<protein>
    <submittedName>
        <fullName evidence="1">Uncharacterized protein DUF1292</fullName>
    </submittedName>
</protein>
<evidence type="ECO:0000313" key="2">
    <source>
        <dbReference type="Proteomes" id="UP000294855"/>
    </source>
</evidence>
<gene>
    <name evidence="1" type="ORF">C7391_0886</name>
</gene>
<dbReference type="Pfam" id="PF06949">
    <property type="entry name" value="DUF1292"/>
    <property type="match status" value="1"/>
</dbReference>
<comment type="caution">
    <text evidence="1">The sequence shown here is derived from an EMBL/GenBank/DDBJ whole genome shotgun (WGS) entry which is preliminary data.</text>
</comment>
<name>A0A484F4R1_9EURY</name>
<dbReference type="Proteomes" id="UP000294855">
    <property type="component" value="Unassembled WGS sequence"/>
</dbReference>
<dbReference type="AlphaFoldDB" id="A0A484F4R1"/>
<proteinExistence type="predicted"/>
<reference evidence="1 2" key="1">
    <citation type="submission" date="2019-03" db="EMBL/GenBank/DDBJ databases">
        <title>Genomic Encyclopedia of Type Strains, Phase IV (KMG-IV): sequencing the most valuable type-strain genomes for metagenomic binning, comparative biology and taxonomic classification.</title>
        <authorList>
            <person name="Goeker M."/>
        </authorList>
    </citation>
    <scope>NUCLEOTIDE SEQUENCE [LARGE SCALE GENOMIC DNA]</scope>
    <source>
        <strain evidence="1 2">DSM 13328</strain>
    </source>
</reference>
<evidence type="ECO:0000313" key="1">
    <source>
        <dbReference type="EMBL" id="TDQ69551.1"/>
    </source>
</evidence>